<evidence type="ECO:0000256" key="1">
    <source>
        <dbReference type="ARBA" id="ARBA00004123"/>
    </source>
</evidence>
<evidence type="ECO:0000256" key="2">
    <source>
        <dbReference type="ARBA" id="ARBA00004186"/>
    </source>
</evidence>
<dbReference type="InterPro" id="IPR011989">
    <property type="entry name" value="ARM-like"/>
</dbReference>
<dbReference type="AlphaFoldDB" id="A0A7J7E6H4"/>
<keyword evidence="4 11" id="KW-0963">Cytoplasm</keyword>
<dbReference type="SUPFAM" id="SSF48371">
    <property type="entry name" value="ARM repeat"/>
    <property type="match status" value="2"/>
</dbReference>
<dbReference type="Pfam" id="PF14500">
    <property type="entry name" value="MMS19_N"/>
    <property type="match status" value="1"/>
</dbReference>
<evidence type="ECO:0000256" key="4">
    <source>
        <dbReference type="ARBA" id="ARBA00022490"/>
    </source>
</evidence>
<dbReference type="GO" id="GO:0051604">
    <property type="term" value="P:protein maturation"/>
    <property type="evidence" value="ECO:0007669"/>
    <property type="project" value="UniProtKB-UniRule"/>
</dbReference>
<evidence type="ECO:0000259" key="13">
    <source>
        <dbReference type="Pfam" id="PF14500"/>
    </source>
</evidence>
<evidence type="ECO:0000256" key="11">
    <source>
        <dbReference type="RuleBase" id="RU367072"/>
    </source>
</evidence>
<dbReference type="InterPro" id="IPR039920">
    <property type="entry name" value="MMS19"/>
</dbReference>
<evidence type="ECO:0000256" key="8">
    <source>
        <dbReference type="ARBA" id="ARBA00023212"/>
    </source>
</evidence>
<comment type="similarity">
    <text evidence="3 11">Belongs to the MET18/MMS19 family.</text>
</comment>
<evidence type="ECO:0000256" key="5">
    <source>
        <dbReference type="ARBA" id="ARBA00022737"/>
    </source>
</evidence>
<keyword evidence="6 11" id="KW-0227">DNA damage</keyword>
<accession>A0A7J7E6H4</accession>
<keyword evidence="15" id="KW-1185">Reference proteome</keyword>
<dbReference type="InterPro" id="IPR016024">
    <property type="entry name" value="ARM-type_fold"/>
</dbReference>
<name>A0A7J7E6H4_DICBM</name>
<feature type="domain" description="MMS19 N-terminal" evidence="13">
    <location>
        <begin position="91"/>
        <end position="352"/>
    </location>
</feature>
<evidence type="ECO:0000256" key="9">
    <source>
        <dbReference type="ARBA" id="ARBA00023242"/>
    </source>
</evidence>
<dbReference type="GO" id="GO:0071817">
    <property type="term" value="C:MMXD complex"/>
    <property type="evidence" value="ECO:0007669"/>
    <property type="project" value="TreeGrafter"/>
</dbReference>
<organism evidence="14 15">
    <name type="scientific">Diceros bicornis minor</name>
    <name type="common">South-central black rhinoceros</name>
    <dbReference type="NCBI Taxonomy" id="77932"/>
    <lineage>
        <taxon>Eukaryota</taxon>
        <taxon>Metazoa</taxon>
        <taxon>Chordata</taxon>
        <taxon>Craniata</taxon>
        <taxon>Vertebrata</taxon>
        <taxon>Euteleostomi</taxon>
        <taxon>Mammalia</taxon>
        <taxon>Eutheria</taxon>
        <taxon>Laurasiatheria</taxon>
        <taxon>Perissodactyla</taxon>
        <taxon>Rhinocerotidae</taxon>
        <taxon>Diceros</taxon>
    </lineage>
</organism>
<comment type="subcellular location">
    <subcellularLocation>
        <location evidence="2 11">Cytoplasm</location>
        <location evidence="2 11">Cytoskeleton</location>
        <location evidence="2 11">Spindle</location>
    </subcellularLocation>
    <subcellularLocation>
        <location evidence="1 11">Nucleus</location>
    </subcellularLocation>
</comment>
<evidence type="ECO:0000256" key="10">
    <source>
        <dbReference type="ARBA" id="ARBA00066170"/>
    </source>
</evidence>
<dbReference type="PANTHER" id="PTHR12891:SF0">
    <property type="entry name" value="MMS19 NUCLEOTIDE EXCISION REPAIR PROTEIN HOMOLOG"/>
    <property type="match status" value="1"/>
</dbReference>
<dbReference type="PANTHER" id="PTHR12891">
    <property type="entry name" value="DNA REPAIR/TRANSCRIPTION PROTEIN MET18/MMS19"/>
    <property type="match status" value="1"/>
</dbReference>
<keyword evidence="7 11" id="KW-0234">DNA repair</keyword>
<sequence>MAAAAALEAVAPTGNLWGLVHDFVMGQQEGPADQVAAGTADGAARLPRGGRQEGAASAQTLSGKGESTCIINSTSRYSEVKSGSYTVLQVVEALGSSLENPEPRTRARGIQLLSQVLLQCHSLLLEKEVVHLILFYENRLKDHHLVIPSVLQGLRALSLCVSLPPGLAVSVLKAIFQEVHVQSLPQVDRHTVYSIITNFMRTREEELKSLGADFTFGFIQVMDGEKDPRNLLVAFHIVHDLISRDYSLGPFVEELFEVTSCYFPIDFTPPPNDPHGIQREDLILSLRAVLASTPRFAEFLLPLLIEKVDSEILSAKLDSLQTLNACCAVYGQKELKDFLPSLWASIRREVFQTASERVEAEGLAALHSLTACLSRSVLRADAEDLLDSFLSNILQDCRHHLCEPDMKLVWPSAKLLQAAAGASARACDHITSNVLPLLLEQFHKHSQSNQRRTILEMILGFLKLQQKWSYEDKDERPLSDFKDQLCSLVFMALTDPNTQLQLVGIRTLTVLGAQPDLLSSGDLELAVGHLYRLSFLEEDSQSCRVAALEASGTLATVYPVAFSRHLVPKLAEELCIGESDLARGDGPTKCSRHLCCLQALSAVSTHPSIVKETLPLLLQHLCQMNKGNMAAGPSEIIAICQSLQQVAEKCQLDPESCWYFHQTAIPCLLALAVQASMPEEHSVLRKVLLEDEVLAAMVSVISTATTHLSPDLAAQSVAHIVPLFLDGNISFLPENSFPCRFQPFQDGSSGQRRLVALLMAFVCSLPRNVEIPQLNQLMRELLELSCCHSCPFSSTAAAKCFAGLLNKHPAGQQLDEFLQLALDKVEAGLGSGRCRSQAFTLLLWVTKALLLRYHPLSSCLTEQLMGLLSDPELGPAAADGFSLLMSDCTDVLTRAGHAEVRIMFRQRFFTDNVPALVQGFHAAPQDVKPNYLKGLSHVLNRLPKPVLLPELPTLLSLLLEALSCPDSVVQLSTLSCLQPLLLEAPQVMSLHVDTLVTKFLNLSSSPSMAVRIAALQCMHALTRLPTPVLLPYKPQVIRALAKPLDDKKRLVRKEAVSARGEWFLLGSPGS</sequence>
<dbReference type="GO" id="GO:0006281">
    <property type="term" value="P:DNA repair"/>
    <property type="evidence" value="ECO:0007669"/>
    <property type="project" value="UniProtKB-UniRule"/>
</dbReference>
<dbReference type="Pfam" id="PF12460">
    <property type="entry name" value="MMS19_C"/>
    <property type="match status" value="1"/>
</dbReference>
<gene>
    <name evidence="14" type="ORF">HPG69_019641</name>
</gene>
<dbReference type="GO" id="GO:0097361">
    <property type="term" value="C:cytosolic [4Fe-4S] assembly targeting complex"/>
    <property type="evidence" value="ECO:0007669"/>
    <property type="project" value="UniProtKB-UniRule"/>
</dbReference>
<dbReference type="GO" id="GO:0005634">
    <property type="term" value="C:nucleus"/>
    <property type="evidence" value="ECO:0007669"/>
    <property type="project" value="UniProtKB-SubCell"/>
</dbReference>
<reference evidence="14 15" key="1">
    <citation type="journal article" date="2020" name="Mol. Biol. Evol.">
        <title>Interspecific Gene Flow and the Evolution of Specialization in Black and White Rhinoceros.</title>
        <authorList>
            <person name="Moodley Y."/>
            <person name="Westbury M.V."/>
            <person name="Russo I.M."/>
            <person name="Gopalakrishnan S."/>
            <person name="Rakotoarivelo A."/>
            <person name="Olsen R.A."/>
            <person name="Prost S."/>
            <person name="Tunstall T."/>
            <person name="Ryder O.A."/>
            <person name="Dalen L."/>
            <person name="Bruford M.W."/>
        </authorList>
    </citation>
    <scope>NUCLEOTIDE SEQUENCE [LARGE SCALE GENOMIC DNA]</scope>
    <source>
        <strain evidence="14">SBR-YM</strain>
        <tissue evidence="14">Skin</tissue>
    </source>
</reference>
<evidence type="ECO:0000313" key="15">
    <source>
        <dbReference type="Proteomes" id="UP000551758"/>
    </source>
</evidence>
<comment type="function">
    <text evidence="11">Key component of the cytosolic iron-sulfur protein assembly (CIA) complex, a multiprotein complex that mediates the incorporation of iron-sulfur cluster into apoproteins specifically involved in DNA metabolism and genomic integrity. In the CIA complex, MMS19 acts as an adapter between early-acting CIA components and a subset of cellular target iron-sulfur proteins.</text>
</comment>
<proteinExistence type="inferred from homology"/>
<dbReference type="FunFam" id="1.25.10.10:FF:000114">
    <property type="entry name" value="MMS19 nucleotide excision repair protein homolog isoform X2"/>
    <property type="match status" value="1"/>
</dbReference>
<comment type="caution">
    <text evidence="14">The sequence shown here is derived from an EMBL/GenBank/DDBJ whole genome shotgun (WGS) entry which is preliminary data.</text>
</comment>
<dbReference type="EMBL" id="JACDTQ010004021">
    <property type="protein sequence ID" value="KAF5911273.1"/>
    <property type="molecule type" value="Genomic_DNA"/>
</dbReference>
<dbReference type="Proteomes" id="UP000551758">
    <property type="component" value="Unassembled WGS sequence"/>
</dbReference>
<evidence type="ECO:0000256" key="3">
    <source>
        <dbReference type="ARBA" id="ARBA00009340"/>
    </source>
</evidence>
<keyword evidence="5" id="KW-0677">Repeat</keyword>
<evidence type="ECO:0000259" key="12">
    <source>
        <dbReference type="Pfam" id="PF12460"/>
    </source>
</evidence>
<protein>
    <recommendedName>
        <fullName evidence="11">MMS19 nucleotide excision repair protein</fullName>
    </recommendedName>
</protein>
<comment type="subunit">
    <text evidence="10">Component of the CIA complex. In the CIA complex, interacts directly with CIAO2B and CIAO3. Component of the MMXD complex, composed of CIAO1, ERCC2, CIAO2B, MMS19 and SLC25A5. Interacts with CIAO2B; the interaction is direct. Interacts with ERCC2/XPD; the interaction is direct. Interacts with ERCC3/XPB and NCOA3/RAC3. Interacts with RTEL1; the interaction mediates the association of RTEL1 with the CIA complex. Interacts with BRIP1. Interacts with KIF4A; the interaction facilitates the transfer of Fe-S clusters to KIF4A to ensure proper localization of KIF4A to the mitotic machinery components. Interacts with CCDC117; the interaction is indirect.</text>
</comment>
<keyword evidence="9 11" id="KW-0539">Nucleus</keyword>
<evidence type="ECO:0000256" key="6">
    <source>
        <dbReference type="ARBA" id="ARBA00022763"/>
    </source>
</evidence>
<dbReference type="GO" id="GO:0016226">
    <property type="term" value="P:iron-sulfur cluster assembly"/>
    <property type="evidence" value="ECO:0007669"/>
    <property type="project" value="UniProtKB-UniRule"/>
</dbReference>
<dbReference type="InterPro" id="IPR024687">
    <property type="entry name" value="MMS19_C"/>
</dbReference>
<feature type="domain" description="MMS19 C-terminal" evidence="12">
    <location>
        <begin position="596"/>
        <end position="1022"/>
    </location>
</feature>
<keyword evidence="8 11" id="KW-0206">Cytoskeleton</keyword>
<evidence type="ECO:0000256" key="7">
    <source>
        <dbReference type="ARBA" id="ARBA00023204"/>
    </source>
</evidence>
<dbReference type="InterPro" id="IPR029240">
    <property type="entry name" value="MMS19_N"/>
</dbReference>
<evidence type="ECO:0000313" key="14">
    <source>
        <dbReference type="EMBL" id="KAF5911273.1"/>
    </source>
</evidence>
<dbReference type="Gene3D" id="1.25.10.10">
    <property type="entry name" value="Leucine-rich Repeat Variant"/>
    <property type="match status" value="2"/>
</dbReference>